<evidence type="ECO:0000256" key="2">
    <source>
        <dbReference type="ARBA" id="ARBA00034629"/>
    </source>
</evidence>
<dbReference type="AlphaFoldDB" id="A0A2K3MTG9"/>
<dbReference type="InterPro" id="IPR040557">
    <property type="entry name" value="VIP1_N"/>
</dbReference>
<evidence type="ECO:0000256" key="1">
    <source>
        <dbReference type="ARBA" id="ARBA00033696"/>
    </source>
</evidence>
<accession>A0A2K3MTG9</accession>
<evidence type="ECO:0000259" key="3">
    <source>
        <dbReference type="Pfam" id="PF18086"/>
    </source>
</evidence>
<dbReference type="GO" id="GO:0032958">
    <property type="term" value="P:inositol phosphate biosynthetic process"/>
    <property type="evidence" value="ECO:0007669"/>
    <property type="project" value="TreeGrafter"/>
</dbReference>
<organism evidence="4 5">
    <name type="scientific">Trifolium pratense</name>
    <name type="common">Red clover</name>
    <dbReference type="NCBI Taxonomy" id="57577"/>
    <lineage>
        <taxon>Eukaryota</taxon>
        <taxon>Viridiplantae</taxon>
        <taxon>Streptophyta</taxon>
        <taxon>Embryophyta</taxon>
        <taxon>Tracheophyta</taxon>
        <taxon>Spermatophyta</taxon>
        <taxon>Magnoliopsida</taxon>
        <taxon>eudicotyledons</taxon>
        <taxon>Gunneridae</taxon>
        <taxon>Pentapetalae</taxon>
        <taxon>rosids</taxon>
        <taxon>fabids</taxon>
        <taxon>Fabales</taxon>
        <taxon>Fabaceae</taxon>
        <taxon>Papilionoideae</taxon>
        <taxon>50 kb inversion clade</taxon>
        <taxon>NPAAA clade</taxon>
        <taxon>Hologalegina</taxon>
        <taxon>IRL clade</taxon>
        <taxon>Trifolieae</taxon>
        <taxon>Trifolium</taxon>
    </lineage>
</organism>
<reference evidence="4 5" key="1">
    <citation type="journal article" date="2014" name="Am. J. Bot.">
        <title>Genome assembly and annotation for red clover (Trifolium pratense; Fabaceae).</title>
        <authorList>
            <person name="Istvanek J."/>
            <person name="Jaros M."/>
            <person name="Krenek A."/>
            <person name="Repkova J."/>
        </authorList>
    </citation>
    <scope>NUCLEOTIDE SEQUENCE [LARGE SCALE GENOMIC DNA]</scope>
    <source>
        <strain evidence="5">cv. Tatra</strain>
        <tissue evidence="4">Young leaves</tissue>
    </source>
</reference>
<evidence type="ECO:0000313" key="5">
    <source>
        <dbReference type="Proteomes" id="UP000236291"/>
    </source>
</evidence>
<dbReference type="PANTHER" id="PTHR12750:SF9">
    <property type="entry name" value="INOSITOL HEXAKISPHOSPHATE AND DIPHOSPHOINOSITOL-PENTAKISPHOSPHATE KINASE"/>
    <property type="match status" value="1"/>
</dbReference>
<evidence type="ECO:0000313" key="4">
    <source>
        <dbReference type="EMBL" id="PNX94120.1"/>
    </source>
</evidence>
<reference evidence="4 5" key="2">
    <citation type="journal article" date="2017" name="Front. Plant Sci.">
        <title>Gene Classification and Mining of Molecular Markers Useful in Red Clover (Trifolium pratense) Breeding.</title>
        <authorList>
            <person name="Istvanek J."/>
            <person name="Dluhosova J."/>
            <person name="Dluhos P."/>
            <person name="Patkova L."/>
            <person name="Nedelnik J."/>
            <person name="Repkova J."/>
        </authorList>
    </citation>
    <scope>NUCLEOTIDE SEQUENCE [LARGE SCALE GENOMIC DNA]</scope>
    <source>
        <strain evidence="5">cv. Tatra</strain>
        <tissue evidence="4">Young leaves</tissue>
    </source>
</reference>
<comment type="catalytic activity">
    <reaction evidence="2">
        <text>1D-myo-inositol hexakisphosphate + ATP = 1-diphospho-1D-myo-inositol 2,3,4,5,6-pentakisphosphate + ADP</text>
        <dbReference type="Rhea" id="RHEA:37459"/>
        <dbReference type="ChEBI" id="CHEBI:30616"/>
        <dbReference type="ChEBI" id="CHEBI:58130"/>
        <dbReference type="ChEBI" id="CHEBI:74946"/>
        <dbReference type="ChEBI" id="CHEBI:456216"/>
        <dbReference type="EC" id="2.7.4.24"/>
    </reaction>
    <physiologicalReaction direction="left-to-right" evidence="2">
        <dbReference type="Rhea" id="RHEA:37460"/>
    </physiologicalReaction>
</comment>
<feature type="domain" description="VIP1 N-terminal" evidence="3">
    <location>
        <begin position="7"/>
        <end position="59"/>
    </location>
</feature>
<feature type="non-terminal residue" evidence="4">
    <location>
        <position position="190"/>
    </location>
</feature>
<dbReference type="InterPro" id="IPR037446">
    <property type="entry name" value="His_Pase_VIP1"/>
</dbReference>
<dbReference type="GO" id="GO:0033857">
    <property type="term" value="F:5-diphosphoinositol pentakisphosphate 1-kinase activity"/>
    <property type="evidence" value="ECO:0007669"/>
    <property type="project" value="TreeGrafter"/>
</dbReference>
<protein>
    <submittedName>
        <fullName evidence="4">Inositol hexakisphosphate and diphosphoinositol-pentakisphosphate kinase 1-like protein</fullName>
    </submittedName>
</protein>
<dbReference type="Proteomes" id="UP000236291">
    <property type="component" value="Unassembled WGS sequence"/>
</dbReference>
<keyword evidence="4" id="KW-0418">Kinase</keyword>
<dbReference type="GO" id="GO:0006020">
    <property type="term" value="P:inositol metabolic process"/>
    <property type="evidence" value="ECO:0007669"/>
    <property type="project" value="TreeGrafter"/>
</dbReference>
<gene>
    <name evidence="4" type="ORF">L195_g017288</name>
</gene>
<dbReference type="GO" id="GO:0000828">
    <property type="term" value="F:inositol hexakisphosphate kinase activity"/>
    <property type="evidence" value="ECO:0007669"/>
    <property type="project" value="TreeGrafter"/>
</dbReference>
<proteinExistence type="predicted"/>
<keyword evidence="4" id="KW-0808">Transferase</keyword>
<sequence>MAITKKIKIGVCVMEKKVKCGSEVFSAPMGQIFDRLQAFGEFEVIHFGDKVILEDPIESSNLKSLIYTYKFAAQEFDDFHYKPRTENVVIWPVCDCLIAFYSSGYPLKKAEAYAALRKPFLVNELEPQYLLHDRRKVYEHLELFGIPVPRYALVIREVPSQELDYFIEEEDFVEVHGMRFWKPFVEKPVD</sequence>
<dbReference type="PANTHER" id="PTHR12750">
    <property type="entry name" value="DIPHOSPHOINOSITOL PENTAKISPHOSPHATE KINASE"/>
    <property type="match status" value="1"/>
</dbReference>
<name>A0A2K3MTG9_TRIPR</name>
<comment type="caution">
    <text evidence="4">The sequence shown here is derived from an EMBL/GenBank/DDBJ whole genome shotgun (WGS) entry which is preliminary data.</text>
</comment>
<dbReference type="FunFam" id="3.30.470.20:FF:000130">
    <property type="entry name" value="Inositol hexakisphosphate and diphosphoinositol-pentakisphosphate kinase"/>
    <property type="match status" value="1"/>
</dbReference>
<comment type="catalytic activity">
    <reaction evidence="1">
        <text>5-diphospho-1D-myo-inositol 1,2,3,4,6-pentakisphosphate + ATP + H(+) = 1,5-bis(diphospho)-1D-myo-inositol 2,3,4,6-tetrakisphosphate + ADP</text>
        <dbReference type="Rhea" id="RHEA:10276"/>
        <dbReference type="ChEBI" id="CHEBI:15378"/>
        <dbReference type="ChEBI" id="CHEBI:30616"/>
        <dbReference type="ChEBI" id="CHEBI:58628"/>
        <dbReference type="ChEBI" id="CHEBI:77983"/>
        <dbReference type="ChEBI" id="CHEBI:456216"/>
        <dbReference type="EC" id="2.7.4.24"/>
    </reaction>
    <physiologicalReaction direction="left-to-right" evidence="1">
        <dbReference type="Rhea" id="RHEA:10277"/>
    </physiologicalReaction>
</comment>
<dbReference type="STRING" id="57577.A0A2K3MTG9"/>
<dbReference type="Pfam" id="PF18086">
    <property type="entry name" value="PPIP5K2_N"/>
    <property type="match status" value="2"/>
</dbReference>
<feature type="domain" description="VIP1 N-terminal" evidence="3">
    <location>
        <begin position="85"/>
        <end position="133"/>
    </location>
</feature>
<dbReference type="EMBL" id="ASHM01012172">
    <property type="protein sequence ID" value="PNX94120.1"/>
    <property type="molecule type" value="Genomic_DNA"/>
</dbReference>
<dbReference type="Gene3D" id="3.40.50.11950">
    <property type="match status" value="1"/>
</dbReference>